<keyword evidence="2" id="KW-1185">Reference proteome</keyword>
<proteinExistence type="predicted"/>
<gene>
    <name evidence="1" type="ORF">GCM10009559_66320</name>
</gene>
<dbReference type="EMBL" id="BAAAHP010000219">
    <property type="protein sequence ID" value="GAA0900405.1"/>
    <property type="molecule type" value="Genomic_DNA"/>
</dbReference>
<protein>
    <submittedName>
        <fullName evidence="1">Uncharacterized protein</fullName>
    </submittedName>
</protein>
<comment type="caution">
    <text evidence="1">The sequence shown here is derived from an EMBL/GenBank/DDBJ whole genome shotgun (WGS) entry which is preliminary data.</text>
</comment>
<evidence type="ECO:0000313" key="1">
    <source>
        <dbReference type="EMBL" id="GAA0900405.1"/>
    </source>
</evidence>
<reference evidence="1 2" key="1">
    <citation type="journal article" date="2019" name="Int. J. Syst. Evol. Microbiol.">
        <title>The Global Catalogue of Microorganisms (GCM) 10K type strain sequencing project: providing services to taxonomists for standard genome sequencing and annotation.</title>
        <authorList>
            <consortium name="The Broad Institute Genomics Platform"/>
            <consortium name="The Broad Institute Genome Sequencing Center for Infectious Disease"/>
            <person name="Wu L."/>
            <person name="Ma J."/>
        </authorList>
    </citation>
    <scope>NUCLEOTIDE SEQUENCE [LARGE SCALE GENOMIC DNA]</scope>
    <source>
        <strain evidence="1 2">JCM 11117</strain>
    </source>
</reference>
<accession>A0ABN1NAU2</accession>
<evidence type="ECO:0000313" key="2">
    <source>
        <dbReference type="Proteomes" id="UP001499967"/>
    </source>
</evidence>
<name>A0ABN1NAU2_9PSEU</name>
<sequence length="46" mass="4693">MGVPSGVAEYWAMGDIQIRWGTVTPLSVSGLAAVTSAPATEDLLSS</sequence>
<dbReference type="Proteomes" id="UP001499967">
    <property type="component" value="Unassembled WGS sequence"/>
</dbReference>
<organism evidence="1 2">
    <name type="scientific">Pseudonocardia zijingensis</name>
    <dbReference type="NCBI Taxonomy" id="153376"/>
    <lineage>
        <taxon>Bacteria</taxon>
        <taxon>Bacillati</taxon>
        <taxon>Actinomycetota</taxon>
        <taxon>Actinomycetes</taxon>
        <taxon>Pseudonocardiales</taxon>
        <taxon>Pseudonocardiaceae</taxon>
        <taxon>Pseudonocardia</taxon>
    </lineage>
</organism>